<dbReference type="InterPro" id="IPR036691">
    <property type="entry name" value="Endo/exonu/phosph_ase_sf"/>
</dbReference>
<dbReference type="GO" id="GO:0004519">
    <property type="term" value="F:endonuclease activity"/>
    <property type="evidence" value="ECO:0007669"/>
    <property type="project" value="UniProtKB-KW"/>
</dbReference>
<dbReference type="Gene3D" id="3.60.10.10">
    <property type="entry name" value="Endonuclease/exonuclease/phosphatase"/>
    <property type="match status" value="1"/>
</dbReference>
<keyword evidence="2" id="KW-0378">Hydrolase</keyword>
<keyword evidence="2" id="KW-0540">Nuclease</keyword>
<dbReference type="InterPro" id="IPR051916">
    <property type="entry name" value="GPI-anchor_lipid_remodeler"/>
</dbReference>
<feature type="domain" description="Endonuclease/exonuclease/phosphatase" evidence="1">
    <location>
        <begin position="4"/>
        <end position="220"/>
    </location>
</feature>
<comment type="caution">
    <text evidence="2">The sequence shown here is derived from an EMBL/GenBank/DDBJ whole genome shotgun (WGS) entry which is preliminary data.</text>
</comment>
<keyword evidence="2" id="KW-0255">Endonuclease</keyword>
<dbReference type="EMBL" id="NVUS01000041">
    <property type="protein sequence ID" value="PCI96581.1"/>
    <property type="molecule type" value="Genomic_DNA"/>
</dbReference>
<evidence type="ECO:0000259" key="1">
    <source>
        <dbReference type="Pfam" id="PF03372"/>
    </source>
</evidence>
<accession>A0A2A4YPE7</accession>
<dbReference type="PANTHER" id="PTHR14859">
    <property type="entry name" value="CALCOFLUOR WHITE HYPERSENSITIVE PROTEIN PRECURSOR"/>
    <property type="match status" value="1"/>
</dbReference>
<reference key="1">
    <citation type="submission" date="2017-08" db="EMBL/GenBank/DDBJ databases">
        <title>A dynamic microbial community with high functional redundancy inhabits the cold, oxic subseafloor aquifer.</title>
        <authorList>
            <person name="Tully B.J."/>
            <person name="Wheat C.G."/>
            <person name="Glazer B.T."/>
            <person name="Huber J.A."/>
        </authorList>
    </citation>
    <scope>NUCLEOTIDE SEQUENCE [LARGE SCALE GENOMIC DNA]</scope>
</reference>
<gene>
    <name evidence="2" type="ORF">COB13_17340</name>
</gene>
<organism evidence="2">
    <name type="scientific">OCS116 cluster bacterium</name>
    <dbReference type="NCBI Taxonomy" id="2030921"/>
    <lineage>
        <taxon>Bacteria</taxon>
        <taxon>Pseudomonadati</taxon>
        <taxon>Pseudomonadota</taxon>
        <taxon>Alphaproteobacteria</taxon>
        <taxon>OCS116 cluster</taxon>
    </lineage>
</organism>
<sequence length="230" mass="25944">MRVVSYNIRKSLGLDRRRKPARILDVLNEIDADVVFLQEVDRRTGKRKTTLTPEMIAQYTDYHAADIAIREHSLGWHGNVILIKKHLNFEFAWRIDLPTLEPRGAIAADIKVDGKLVRLVATHLALLARMRKLQVNMLALALEDAPGDPPTIIAGDFNEWRKSKSCVDLFGDGYISIDPAPSFHSALPVVAFDRIVVSKNIKFLKTSVHESLKSKIASDHLPLWADLRLP</sequence>
<dbReference type="PANTHER" id="PTHR14859:SF1">
    <property type="entry name" value="PGAP2-INTERACTING PROTEIN"/>
    <property type="match status" value="1"/>
</dbReference>
<dbReference type="SUPFAM" id="SSF56219">
    <property type="entry name" value="DNase I-like"/>
    <property type="match status" value="1"/>
</dbReference>
<dbReference type="AlphaFoldDB" id="A0A2A4YPE7"/>
<name>A0A2A4YPE7_9PROT</name>
<protein>
    <submittedName>
        <fullName evidence="2">Endonuclease</fullName>
    </submittedName>
</protein>
<dbReference type="InterPro" id="IPR005135">
    <property type="entry name" value="Endo/exonuclease/phosphatase"/>
</dbReference>
<proteinExistence type="predicted"/>
<evidence type="ECO:0000313" key="2">
    <source>
        <dbReference type="EMBL" id="PCI96581.1"/>
    </source>
</evidence>
<dbReference type="GO" id="GO:0006506">
    <property type="term" value="P:GPI anchor biosynthetic process"/>
    <property type="evidence" value="ECO:0007669"/>
    <property type="project" value="TreeGrafter"/>
</dbReference>
<reference evidence="2" key="2">
    <citation type="journal article" date="2018" name="ISME J.">
        <title>A dynamic microbial community with high functional redundancy inhabits the cold, oxic subseafloor aquifer.</title>
        <authorList>
            <person name="Tully B.J."/>
            <person name="Wheat C.G."/>
            <person name="Glazer B.T."/>
            <person name="Huber J.A."/>
        </authorList>
    </citation>
    <scope>NUCLEOTIDE SEQUENCE</scope>
    <source>
        <strain evidence="2">NORP83</strain>
    </source>
</reference>
<dbReference type="Pfam" id="PF03372">
    <property type="entry name" value="Exo_endo_phos"/>
    <property type="match status" value="1"/>
</dbReference>
<dbReference type="GO" id="GO:0016020">
    <property type="term" value="C:membrane"/>
    <property type="evidence" value="ECO:0007669"/>
    <property type="project" value="GOC"/>
</dbReference>